<keyword evidence="2" id="KW-0732">Signal</keyword>
<dbReference type="Proteomes" id="UP000887581">
    <property type="component" value="Unplaced"/>
</dbReference>
<dbReference type="Pfam" id="PF06910">
    <property type="entry name" value="MEA1"/>
    <property type="match status" value="1"/>
</dbReference>
<evidence type="ECO:0000256" key="2">
    <source>
        <dbReference type="SAM" id="SignalP"/>
    </source>
</evidence>
<feature type="chain" id="PRO_5037916784" evidence="2">
    <location>
        <begin position="18"/>
        <end position="536"/>
    </location>
</feature>
<keyword evidence="3" id="KW-1185">Reference proteome</keyword>
<proteinExistence type="predicted"/>
<accession>A0A915PGI0</accession>
<evidence type="ECO:0000256" key="1">
    <source>
        <dbReference type="SAM" id="MobiDB-lite"/>
    </source>
</evidence>
<sequence length="536" mass="60546">MRFLTALLLIYLTNVFAQNLIIQTSIFILKSYFKKYSHWLESSLNDGLASVVIEQKLQLGHIRAHRFKFTSISVSPAILSAISGYYYLQVPNVNANVVGVWTRNILIERSGNFALRIHNVTITIGRITPVQYDGLPFIDPTVNCTLEFEHFTRSTPRTFFYRSVHTFLDRIVLFEIKKIISRSAVSIFDSFLRHGVEQISLRHLLQTGLVMNNALVGQPEITAEGNFITYHVGLLDSEGENDADFTKSNKVFNSFQQLHHGDVIYAINVKMIAEVVKAAYSRSVFDCRNHQLRLQLLDSPTWDFLDREVKARFIFKLQQHVPSVVSNQLTVPLPVVQGTAARDGVIIEYPSYCHCDHIMSPSPMEQNPRERDDSDGGGDRGSEDGWHIGYEVEMHGIGVEEYTSNDDDTSDVKSDSSDDSGEDRYVGYQTLPTWDNSLETPIDDYVHSRTIEHNDSEADNSCTSFCEASSPENKDSGCEFDKSESIELTIDKIEHIKKAMSSFTLPAPPWAMGIPSDSELKKLLEKLKSKIVTSNP</sequence>
<feature type="compositionally biased region" description="Basic and acidic residues" evidence="1">
    <location>
        <begin position="367"/>
        <end position="386"/>
    </location>
</feature>
<reference evidence="4" key="1">
    <citation type="submission" date="2022-11" db="UniProtKB">
        <authorList>
            <consortium name="WormBaseParasite"/>
        </authorList>
    </citation>
    <scope>IDENTIFICATION</scope>
</reference>
<organism evidence="3 4">
    <name type="scientific">Setaria digitata</name>
    <dbReference type="NCBI Taxonomy" id="48799"/>
    <lineage>
        <taxon>Eukaryota</taxon>
        <taxon>Metazoa</taxon>
        <taxon>Ecdysozoa</taxon>
        <taxon>Nematoda</taxon>
        <taxon>Chromadorea</taxon>
        <taxon>Rhabditida</taxon>
        <taxon>Spirurina</taxon>
        <taxon>Spiruromorpha</taxon>
        <taxon>Filarioidea</taxon>
        <taxon>Setariidae</taxon>
        <taxon>Setaria</taxon>
    </lineage>
</organism>
<protein>
    <submittedName>
        <fullName evidence="4">PDZ domain-containing protein</fullName>
    </submittedName>
</protein>
<dbReference type="Gene3D" id="3.15.10.10">
    <property type="entry name" value="Bactericidal permeability-increasing protein, domain 1"/>
    <property type="match status" value="1"/>
</dbReference>
<feature type="region of interest" description="Disordered" evidence="1">
    <location>
        <begin position="358"/>
        <end position="386"/>
    </location>
</feature>
<name>A0A915PGI0_9BILA</name>
<evidence type="ECO:0000313" key="4">
    <source>
        <dbReference type="WBParaSite" id="sdigi.contig158.g5403.t1"/>
    </source>
</evidence>
<dbReference type="Gene3D" id="3.15.20.10">
    <property type="entry name" value="Bactericidal permeability-increasing protein, domain 2"/>
    <property type="match status" value="1"/>
</dbReference>
<dbReference type="AlphaFoldDB" id="A0A915PGI0"/>
<feature type="signal peptide" evidence="2">
    <location>
        <begin position="1"/>
        <end position="17"/>
    </location>
</feature>
<feature type="region of interest" description="Disordered" evidence="1">
    <location>
        <begin position="401"/>
        <end position="425"/>
    </location>
</feature>
<evidence type="ECO:0000313" key="3">
    <source>
        <dbReference type="Proteomes" id="UP000887581"/>
    </source>
</evidence>
<dbReference type="WBParaSite" id="sdigi.contig158.g5403.t1">
    <property type="protein sequence ID" value="sdigi.contig158.g5403.t1"/>
    <property type="gene ID" value="sdigi.contig158.g5403"/>
</dbReference>